<name>A0A0S2UNN8_CAMJU</name>
<sequence>MNKKIAIQFYGHIRTYEKCFLSFFENIINPNIEDNYSIDIFIHTWDEFNTITKGVWHNKYNFYPTLSSKKLTSFDIKKIIEIYNPKKIIIDKVLDKHRSLIFEDHHKNATDFSFETVVKMRKEYEKNKSFKYDYILTSRLDIYFFSKFKINTFIDIYKYNSCMRQVPLPEKYILTHIDTTFKVLDIRYPTDAPLFFISNFDIDRLKDLFYKSDTLIIFCDYKKNIDFKILREVDEIYLRDINLTQLPYKLGQVMVTNSKSLLGYIKMPFMLFFITYKHNKEEKIYQEKIKKDPSSKLQPLEFYIDYKEALKEKECFTYKLGEEFIKSSKNWYWGGYIKFIFKDVPRLKREYNKN</sequence>
<evidence type="ECO:0000313" key="1">
    <source>
        <dbReference type="EMBL" id="ALP69051.1"/>
    </source>
</evidence>
<reference evidence="1" key="1">
    <citation type="journal article" date="2015" name="PLoS ONE">
        <title>Updated Campylobacter jejuni Capsule PCR Multiplex Typing System and Its Application to Clinical Isolates from South and Southeast Asia.</title>
        <authorList>
            <person name="Poly F."/>
            <person name="Serichantalergs O."/>
            <person name="Kuroiwa J."/>
            <person name="Pootong P."/>
            <person name="Mason C."/>
            <person name="Guerry P."/>
            <person name="Parker C.T."/>
        </authorList>
    </citation>
    <scope>NUCLEOTIDE SEQUENCE</scope>
    <source>
        <strain evidence="1">RM3419</strain>
    </source>
</reference>
<gene>
    <name evidence="1" type="ORF">HS18.09</name>
</gene>
<dbReference type="AlphaFoldDB" id="A0A0S2UNN8"/>
<protein>
    <recommendedName>
        <fullName evidence="2">Capsular biosynthesis protein</fullName>
    </recommendedName>
</protein>
<dbReference type="EMBL" id="KT932997">
    <property type="protein sequence ID" value="ALP69051.1"/>
    <property type="molecule type" value="Genomic_DNA"/>
</dbReference>
<proteinExistence type="predicted"/>
<accession>A0A0S2UNN8</accession>
<evidence type="ECO:0008006" key="2">
    <source>
        <dbReference type="Google" id="ProtNLM"/>
    </source>
</evidence>
<organism evidence="1">
    <name type="scientific">Campylobacter jejuni subsp. jejuni</name>
    <dbReference type="NCBI Taxonomy" id="32022"/>
    <lineage>
        <taxon>Bacteria</taxon>
        <taxon>Pseudomonadati</taxon>
        <taxon>Campylobacterota</taxon>
        <taxon>Epsilonproteobacteria</taxon>
        <taxon>Campylobacterales</taxon>
        <taxon>Campylobacteraceae</taxon>
        <taxon>Campylobacter</taxon>
    </lineage>
</organism>